<comment type="similarity">
    <text evidence="2 11">Belongs to the TonB-dependent receptor family.</text>
</comment>
<keyword evidence="8 11" id="KW-0472">Membrane</keyword>
<keyword evidence="9 14" id="KW-0675">Receptor</keyword>
<evidence type="ECO:0000259" key="13">
    <source>
        <dbReference type="Pfam" id="PF07715"/>
    </source>
</evidence>
<organism evidence="14 15">
    <name type="scientific">Undibacterium cyanobacteriorum</name>
    <dbReference type="NCBI Taxonomy" id="3073561"/>
    <lineage>
        <taxon>Bacteria</taxon>
        <taxon>Pseudomonadati</taxon>
        <taxon>Pseudomonadota</taxon>
        <taxon>Betaproteobacteria</taxon>
        <taxon>Burkholderiales</taxon>
        <taxon>Oxalobacteraceae</taxon>
        <taxon>Undibacterium</taxon>
    </lineage>
</organism>
<feature type="domain" description="TonB-dependent receptor plug" evidence="13">
    <location>
        <begin position="26"/>
        <end position="111"/>
    </location>
</feature>
<evidence type="ECO:0000259" key="12">
    <source>
        <dbReference type="Pfam" id="PF00593"/>
    </source>
</evidence>
<comment type="subcellular location">
    <subcellularLocation>
        <location evidence="1">Cell outer membrane</location>
        <topology evidence="1">Multi-pass membrane protein</topology>
    </subcellularLocation>
</comment>
<dbReference type="Proteomes" id="UP001181355">
    <property type="component" value="Chromosome"/>
</dbReference>
<dbReference type="InterPro" id="IPR039426">
    <property type="entry name" value="TonB-dep_rcpt-like"/>
</dbReference>
<evidence type="ECO:0000313" key="15">
    <source>
        <dbReference type="Proteomes" id="UP001181355"/>
    </source>
</evidence>
<protein>
    <submittedName>
        <fullName evidence="14">TonB-dependent receptor</fullName>
    </submittedName>
</protein>
<evidence type="ECO:0000256" key="2">
    <source>
        <dbReference type="ARBA" id="ARBA00009810"/>
    </source>
</evidence>
<dbReference type="SUPFAM" id="SSF56935">
    <property type="entry name" value="Porins"/>
    <property type="match status" value="1"/>
</dbReference>
<keyword evidence="10" id="KW-0998">Cell outer membrane</keyword>
<evidence type="ECO:0000256" key="3">
    <source>
        <dbReference type="ARBA" id="ARBA00022448"/>
    </source>
</evidence>
<keyword evidence="7 11" id="KW-0798">TonB box</keyword>
<dbReference type="Gene3D" id="2.170.130.10">
    <property type="entry name" value="TonB-dependent receptor, plug domain"/>
    <property type="match status" value="1"/>
</dbReference>
<gene>
    <name evidence="14" type="ORF">RF679_05155</name>
</gene>
<evidence type="ECO:0000256" key="9">
    <source>
        <dbReference type="ARBA" id="ARBA00023170"/>
    </source>
</evidence>
<dbReference type="EMBL" id="CP133720">
    <property type="protein sequence ID" value="WMW81667.1"/>
    <property type="molecule type" value="Genomic_DNA"/>
</dbReference>
<keyword evidence="4" id="KW-1134">Transmembrane beta strand</keyword>
<evidence type="ECO:0000313" key="14">
    <source>
        <dbReference type="EMBL" id="WMW81667.1"/>
    </source>
</evidence>
<evidence type="ECO:0000256" key="11">
    <source>
        <dbReference type="RuleBase" id="RU003357"/>
    </source>
</evidence>
<accession>A0ABY9RKB3</accession>
<dbReference type="Pfam" id="PF07715">
    <property type="entry name" value="Plug"/>
    <property type="match status" value="1"/>
</dbReference>
<keyword evidence="5" id="KW-0812">Transmembrane</keyword>
<evidence type="ECO:0000256" key="8">
    <source>
        <dbReference type="ARBA" id="ARBA00023136"/>
    </source>
</evidence>
<evidence type="ECO:0000256" key="1">
    <source>
        <dbReference type="ARBA" id="ARBA00004571"/>
    </source>
</evidence>
<proteinExistence type="inferred from homology"/>
<dbReference type="PANTHER" id="PTHR30069">
    <property type="entry name" value="TONB-DEPENDENT OUTER MEMBRANE RECEPTOR"/>
    <property type="match status" value="1"/>
</dbReference>
<dbReference type="InterPro" id="IPR036942">
    <property type="entry name" value="Beta-barrel_TonB_sf"/>
</dbReference>
<dbReference type="Pfam" id="PF00593">
    <property type="entry name" value="TonB_dep_Rec_b-barrel"/>
    <property type="match status" value="1"/>
</dbReference>
<evidence type="ECO:0000256" key="4">
    <source>
        <dbReference type="ARBA" id="ARBA00022452"/>
    </source>
</evidence>
<evidence type="ECO:0000256" key="5">
    <source>
        <dbReference type="ARBA" id="ARBA00022692"/>
    </source>
</evidence>
<sequence>METTKSAQQVEVQGDTKKYNARREDTVTKFVITREDIEKHGDATVADILNRQAGVVNGNINGLKGYTQYLVDGQTPQAGFRISDIAVSQIERIEIIRSAVAEFSTQAIAGTINIVLQRTVKTGSRKLDLLMTHQDKSAVSKQVRLNLADKYDHFSYDTGFFINRAQNSGEYYEYLERNNKDENLSDIYTRRLTQSTKNTAYSVTQNLTWLLGENESFSIQAYVGKVLASFKVDSRTFRPTVSESTIQNDTFSDKFSPQSNHIKTIWEKPFSASTKMSSTLMLSQSTATTKNHSVMSDGSVAVNSHREIEYWRKTLLWDANILFQQSDNDNIKLGWNVRNENYDSNTADYAEAQVASTLRSGQYALFAQREWEGAEQWSHYIGARWEGFRAELSNSVNQQVKQSTANASPIFQTRWRPHKDAQDQFRLALARTFKNPDQSQLLADSLSFFGQDPQRPYSVSNPNLRPEIAWGLDTTFEHFGENELNYSLSHYFKSVKNLIRDQVFFENNRWQQQSINSGDAISHGIVLDTRLPLGVVLKDAPKIYINANMSRNWSHVNDVPGPNNRFAEQAKYNANFSVEYKVNDAWKVAGSYRFISGGPLRVAADRINLEQVKRYTSLTANWTINKETSFRLAVSNLLKQTQITQTRIWTPTTSYYSRGESPSILFASARLSLKF</sequence>
<name>A0ABY9RKB3_9BURK</name>
<dbReference type="Gene3D" id="2.40.170.20">
    <property type="entry name" value="TonB-dependent receptor, beta-barrel domain"/>
    <property type="match status" value="1"/>
</dbReference>
<keyword evidence="6" id="KW-0732">Signal</keyword>
<dbReference type="InterPro" id="IPR037066">
    <property type="entry name" value="Plug_dom_sf"/>
</dbReference>
<feature type="domain" description="TonB-dependent receptor-like beta-barrel" evidence="12">
    <location>
        <begin position="151"/>
        <end position="637"/>
    </location>
</feature>
<keyword evidence="3" id="KW-0813">Transport</keyword>
<dbReference type="RefSeq" id="WP_309483145.1">
    <property type="nucleotide sequence ID" value="NZ_CP133720.1"/>
</dbReference>
<evidence type="ECO:0000256" key="7">
    <source>
        <dbReference type="ARBA" id="ARBA00023077"/>
    </source>
</evidence>
<keyword evidence="15" id="KW-1185">Reference proteome</keyword>
<dbReference type="InterPro" id="IPR012910">
    <property type="entry name" value="Plug_dom"/>
</dbReference>
<evidence type="ECO:0000256" key="6">
    <source>
        <dbReference type="ARBA" id="ARBA00022729"/>
    </source>
</evidence>
<dbReference type="PANTHER" id="PTHR30069:SF29">
    <property type="entry name" value="HEMOGLOBIN AND HEMOGLOBIN-HAPTOGLOBIN-BINDING PROTEIN 1-RELATED"/>
    <property type="match status" value="1"/>
</dbReference>
<reference evidence="14" key="1">
    <citation type="submission" date="2023-09" db="EMBL/GenBank/DDBJ databases">
        <title>Undibacterium sp. 20NA77.5 isolated from freshwater.</title>
        <authorList>
            <person name="Le V."/>
            <person name="Ko S.-R."/>
            <person name="Ahn C.-Y."/>
            <person name="Oh H.-M."/>
        </authorList>
    </citation>
    <scope>NUCLEOTIDE SEQUENCE</scope>
    <source>
        <strain evidence="14">20NA77.5</strain>
    </source>
</reference>
<dbReference type="InterPro" id="IPR000531">
    <property type="entry name" value="Beta-barrel_TonB"/>
</dbReference>
<evidence type="ECO:0000256" key="10">
    <source>
        <dbReference type="ARBA" id="ARBA00023237"/>
    </source>
</evidence>